<dbReference type="GO" id="GO:0015833">
    <property type="term" value="P:peptide transport"/>
    <property type="evidence" value="ECO:0007669"/>
    <property type="project" value="TreeGrafter"/>
</dbReference>
<dbReference type="RefSeq" id="WP_088152948.1">
    <property type="nucleotide sequence ID" value="NZ_NHON01000042.1"/>
</dbReference>
<dbReference type="InterPro" id="IPR000914">
    <property type="entry name" value="SBP_5_dom"/>
</dbReference>
<dbReference type="CDD" id="cd08504">
    <property type="entry name" value="PBP2_OppA"/>
    <property type="match status" value="1"/>
</dbReference>
<dbReference type="GO" id="GO:1904680">
    <property type="term" value="F:peptide transmembrane transporter activity"/>
    <property type="evidence" value="ECO:0007669"/>
    <property type="project" value="TreeGrafter"/>
</dbReference>
<dbReference type="PIRSF" id="PIRSF002741">
    <property type="entry name" value="MppA"/>
    <property type="match status" value="1"/>
</dbReference>
<organism evidence="7 8">
    <name type="scientific">Inquilinus limosus</name>
    <dbReference type="NCBI Taxonomy" id="171674"/>
    <lineage>
        <taxon>Bacteria</taxon>
        <taxon>Pseudomonadati</taxon>
        <taxon>Pseudomonadota</taxon>
        <taxon>Alphaproteobacteria</taxon>
        <taxon>Rhodospirillales</taxon>
        <taxon>Rhodospirillaceae</taxon>
        <taxon>Inquilinus</taxon>
    </lineage>
</organism>
<keyword evidence="3" id="KW-0813">Transport</keyword>
<feature type="chain" id="PRO_5012713311" description="Solute-binding protein family 5 domain-containing protein" evidence="5">
    <location>
        <begin position="24"/>
        <end position="536"/>
    </location>
</feature>
<dbReference type="PANTHER" id="PTHR30290:SF10">
    <property type="entry name" value="PERIPLASMIC OLIGOPEPTIDE-BINDING PROTEIN-RELATED"/>
    <property type="match status" value="1"/>
</dbReference>
<evidence type="ECO:0000313" key="8">
    <source>
        <dbReference type="Proteomes" id="UP000196655"/>
    </source>
</evidence>
<keyword evidence="8" id="KW-1185">Reference proteome</keyword>
<dbReference type="SUPFAM" id="SSF53850">
    <property type="entry name" value="Periplasmic binding protein-like II"/>
    <property type="match status" value="1"/>
</dbReference>
<accession>A0A211ZIM9</accession>
<evidence type="ECO:0000313" key="7">
    <source>
        <dbReference type="EMBL" id="OWJ65145.1"/>
    </source>
</evidence>
<evidence type="ECO:0000256" key="4">
    <source>
        <dbReference type="ARBA" id="ARBA00022729"/>
    </source>
</evidence>
<dbReference type="Gene3D" id="3.90.76.10">
    <property type="entry name" value="Dipeptide-binding Protein, Domain 1"/>
    <property type="match status" value="1"/>
</dbReference>
<reference evidence="8" key="1">
    <citation type="submission" date="2017-05" db="EMBL/GenBank/DDBJ databases">
        <authorList>
            <person name="Macchi M."/>
            <person name="Festa S."/>
            <person name="Coppotelli B.M."/>
            <person name="Morelli I.S."/>
        </authorList>
    </citation>
    <scope>NUCLEOTIDE SEQUENCE [LARGE SCALE GENOMIC DNA]</scope>
    <source>
        <strain evidence="8">I</strain>
    </source>
</reference>
<dbReference type="GO" id="GO:0043190">
    <property type="term" value="C:ATP-binding cassette (ABC) transporter complex"/>
    <property type="evidence" value="ECO:0007669"/>
    <property type="project" value="InterPro"/>
</dbReference>
<evidence type="ECO:0000256" key="3">
    <source>
        <dbReference type="ARBA" id="ARBA00022448"/>
    </source>
</evidence>
<evidence type="ECO:0000256" key="2">
    <source>
        <dbReference type="ARBA" id="ARBA00005695"/>
    </source>
</evidence>
<evidence type="ECO:0000256" key="1">
    <source>
        <dbReference type="ARBA" id="ARBA00004418"/>
    </source>
</evidence>
<feature type="signal peptide" evidence="5">
    <location>
        <begin position="1"/>
        <end position="23"/>
    </location>
</feature>
<dbReference type="OrthoDB" id="9803988at2"/>
<dbReference type="InterPro" id="IPR030678">
    <property type="entry name" value="Peptide/Ni-bd"/>
</dbReference>
<dbReference type="AlphaFoldDB" id="A0A211ZIM9"/>
<name>A0A211ZIM9_9PROT</name>
<dbReference type="PANTHER" id="PTHR30290">
    <property type="entry name" value="PERIPLASMIC BINDING COMPONENT OF ABC TRANSPORTER"/>
    <property type="match status" value="1"/>
</dbReference>
<comment type="similarity">
    <text evidence="2">Belongs to the bacterial solute-binding protein 5 family.</text>
</comment>
<proteinExistence type="inferred from homology"/>
<comment type="caution">
    <text evidence="7">The sequence shown here is derived from an EMBL/GenBank/DDBJ whole genome shotgun (WGS) entry which is preliminary data.</text>
</comment>
<dbReference type="Gene3D" id="3.10.105.10">
    <property type="entry name" value="Dipeptide-binding Protein, Domain 3"/>
    <property type="match status" value="1"/>
</dbReference>
<dbReference type="Proteomes" id="UP000196655">
    <property type="component" value="Unassembled WGS sequence"/>
</dbReference>
<dbReference type="STRING" id="1122125.GCA_000423185_04949"/>
<evidence type="ECO:0000259" key="6">
    <source>
        <dbReference type="Pfam" id="PF00496"/>
    </source>
</evidence>
<dbReference type="InterPro" id="IPR039424">
    <property type="entry name" value="SBP_5"/>
</dbReference>
<feature type="domain" description="Solute-binding protein family 5" evidence="6">
    <location>
        <begin position="73"/>
        <end position="457"/>
    </location>
</feature>
<gene>
    <name evidence="7" type="ORF">BWR60_20885</name>
</gene>
<dbReference type="Pfam" id="PF00496">
    <property type="entry name" value="SBP_bac_5"/>
    <property type="match status" value="1"/>
</dbReference>
<protein>
    <recommendedName>
        <fullName evidence="6">Solute-binding protein family 5 domain-containing protein</fullName>
    </recommendedName>
</protein>
<keyword evidence="4 5" id="KW-0732">Signal</keyword>
<dbReference type="EMBL" id="NHON01000042">
    <property type="protein sequence ID" value="OWJ65145.1"/>
    <property type="molecule type" value="Genomic_DNA"/>
</dbReference>
<dbReference type="Gene3D" id="3.40.190.10">
    <property type="entry name" value="Periplasmic binding protein-like II"/>
    <property type="match status" value="1"/>
</dbReference>
<evidence type="ECO:0000256" key="5">
    <source>
        <dbReference type="SAM" id="SignalP"/>
    </source>
</evidence>
<comment type="subcellular location">
    <subcellularLocation>
        <location evidence="1">Periplasm</location>
    </subcellularLocation>
</comment>
<dbReference type="GO" id="GO:0030288">
    <property type="term" value="C:outer membrane-bounded periplasmic space"/>
    <property type="evidence" value="ECO:0007669"/>
    <property type="project" value="TreeGrafter"/>
</dbReference>
<sequence>MSFLNKSAMALALCLAVSAGALAGPAAAETVLNRGFGSAPSTLDPQLNNGARENYIIADLFEALLILDPQGNPQPGAAEKWETSADGLTWTFHLRPGLKWSNGDPMVAADFVRGIIRAIDPATASEHAYYLTAVLPIKNSKPFNEGKLTDASQLGAAAPDDRTVVLTLDYPMPDAPYILDFHTTAPVHEPSLKAAGNKLDYTRPELFVSNGAYMLKEYVPQSKVVLVKNPNYWDAANVKIDTVVYHVTEDASTELKRYLAGELDSTMTVPSDQIEKLKAERPQELHQNPTLGMKYLSFQPDAGPLSDIRVRKALAYAIDRDFLQEKIEKAGNVPMVTFSINQDPSYKPGRVQEAGLSKEERLAEAKKLLAEAGYGPDKPLEIEIIGPSSAASKRRVEGIVAMWKQNLGVRTKLDLTEVKTWLEKLHTGNWQVCMDSYGGDYPQAKTWLDALRYSGTASYHWKDDEYEKLMDQANAVAADKAKFYETLGQAEQRMLDQYVFIPITVSSDNLLVQTYVKGWGANPIGHPMSKFLSIEK</sequence>